<dbReference type="PANTHER" id="PTHR31507:SF3">
    <property type="entry name" value="TIL DOMAIN-CONTAINING PROTEIN"/>
    <property type="match status" value="1"/>
</dbReference>
<dbReference type="HOGENOM" id="CLU_1511933_0_0_1"/>
<dbReference type="OrthoDB" id="5821553at2759"/>
<feature type="compositionally biased region" description="Acidic residues" evidence="1">
    <location>
        <begin position="84"/>
        <end position="100"/>
    </location>
</feature>
<sequence length="178" mass="19859">MKLIFLFLFSITVVQAYRKTPKDGRHLIFISSSSSTSSEEATGKGRRFGEDTSGQSPRTDNESVNESEEDSRPSNWGKRPHDSDSEDSEEEEWNSEEEPEVCTGTWTEWTSASRCNDTCGNCGIINRSRSCYPSRCRCSGPYTDQVPCANGVCPFPRASCCPGYKKKVDLPTKSFYCG</sequence>
<dbReference type="Proteomes" id="UP000008068">
    <property type="component" value="Unassembled WGS sequence"/>
</dbReference>
<dbReference type="eggNOG" id="ENOG502TK58">
    <property type="taxonomic scope" value="Eukaryota"/>
</dbReference>
<proteinExistence type="predicted"/>
<evidence type="ECO:0000313" key="3">
    <source>
        <dbReference type="EMBL" id="EGT49999.1"/>
    </source>
</evidence>
<keyword evidence="2" id="KW-0732">Signal</keyword>
<dbReference type="AlphaFoldDB" id="G0PAT6"/>
<name>G0PAT6_CAEBE</name>
<dbReference type="InParanoid" id="G0PAT6"/>
<dbReference type="PROSITE" id="PS50092">
    <property type="entry name" value="TSP1"/>
    <property type="match status" value="1"/>
</dbReference>
<reference evidence="4" key="1">
    <citation type="submission" date="2011-07" db="EMBL/GenBank/DDBJ databases">
        <authorList>
            <consortium name="Caenorhabditis brenneri Sequencing and Analysis Consortium"/>
            <person name="Wilson R.K."/>
        </authorList>
    </citation>
    <scope>NUCLEOTIDE SEQUENCE [LARGE SCALE GENOMIC DNA]</scope>
    <source>
        <strain evidence="4">PB2801</strain>
    </source>
</reference>
<feature type="chain" id="PRO_5003406603" evidence="2">
    <location>
        <begin position="17"/>
        <end position="178"/>
    </location>
</feature>
<dbReference type="PANTHER" id="PTHR31507">
    <property type="entry name" value="PROTEIN CBG15923"/>
    <property type="match status" value="1"/>
</dbReference>
<evidence type="ECO:0000256" key="1">
    <source>
        <dbReference type="SAM" id="MobiDB-lite"/>
    </source>
</evidence>
<evidence type="ECO:0000256" key="2">
    <source>
        <dbReference type="SAM" id="SignalP"/>
    </source>
</evidence>
<gene>
    <name evidence="3" type="ORF">CAEBREN_04041</name>
</gene>
<accession>G0PAT6</accession>
<feature type="signal peptide" evidence="2">
    <location>
        <begin position="1"/>
        <end position="16"/>
    </location>
</feature>
<feature type="compositionally biased region" description="Basic and acidic residues" evidence="1">
    <location>
        <begin position="41"/>
        <end position="50"/>
    </location>
</feature>
<feature type="region of interest" description="Disordered" evidence="1">
    <location>
        <begin position="33"/>
        <end position="101"/>
    </location>
</feature>
<evidence type="ECO:0000313" key="4">
    <source>
        <dbReference type="Proteomes" id="UP000008068"/>
    </source>
</evidence>
<dbReference type="FunCoup" id="G0PAT6">
    <property type="interactions" value="240"/>
</dbReference>
<protein>
    <submittedName>
        <fullName evidence="3">Uncharacterized protein</fullName>
    </submittedName>
</protein>
<keyword evidence="4" id="KW-1185">Reference proteome</keyword>
<organism evidence="4">
    <name type="scientific">Caenorhabditis brenneri</name>
    <name type="common">Nematode worm</name>
    <dbReference type="NCBI Taxonomy" id="135651"/>
    <lineage>
        <taxon>Eukaryota</taxon>
        <taxon>Metazoa</taxon>
        <taxon>Ecdysozoa</taxon>
        <taxon>Nematoda</taxon>
        <taxon>Chromadorea</taxon>
        <taxon>Rhabditida</taxon>
        <taxon>Rhabditina</taxon>
        <taxon>Rhabditomorpha</taxon>
        <taxon>Rhabditoidea</taxon>
        <taxon>Rhabditidae</taxon>
        <taxon>Peloderinae</taxon>
        <taxon>Caenorhabditis</taxon>
    </lineage>
</organism>
<dbReference type="EMBL" id="GL380189">
    <property type="protein sequence ID" value="EGT49999.1"/>
    <property type="molecule type" value="Genomic_DNA"/>
</dbReference>
<dbReference type="InterPro" id="IPR000884">
    <property type="entry name" value="TSP1_rpt"/>
</dbReference>